<dbReference type="OrthoDB" id="10609209at2759"/>
<dbReference type="AlphaFoldDB" id="C1N0G5"/>
<name>C1N0G5_MICPC</name>
<accession>C1N0G5</accession>
<dbReference type="EMBL" id="GG663744">
    <property type="protein sequence ID" value="EEH54266.1"/>
    <property type="molecule type" value="Genomic_DNA"/>
</dbReference>
<protein>
    <submittedName>
        <fullName evidence="2">Predicted protein</fullName>
    </submittedName>
</protein>
<feature type="compositionally biased region" description="Basic residues" evidence="1">
    <location>
        <begin position="65"/>
        <end position="75"/>
    </location>
</feature>
<sequence>MSEKTARSIYPSTPMASAISWTARVRGDGPRVAAIATRGATTTNRSSRCRRRVDPVPHPAVAKRSEKKRQARKIGRREDLREAEAAAAARATRAAEEAAKRAASPPPPLDPADASARVAARETALRDALRAVGDAKATARESETWDPSRGYKPFDAVRDAVDAMARARVAALEARLERAVALLCVAKREPVESLAKFGWTYGERTIADTKNARCLGFMLAAMSKANVSTGTCEVLSVAMELDLIGEVDAKAVKGAVRALREMDELGLLDEGEPEVLAAAAEATEAAAAASDAS</sequence>
<evidence type="ECO:0000313" key="3">
    <source>
        <dbReference type="Proteomes" id="UP000001876"/>
    </source>
</evidence>
<dbReference type="KEGG" id="mpp:MICPUCDRAFT_62826"/>
<dbReference type="OMA" id="LWVANEC"/>
<organism evidence="3">
    <name type="scientific">Micromonas pusilla (strain CCMP1545)</name>
    <name type="common">Picoplanktonic green alga</name>
    <dbReference type="NCBI Taxonomy" id="564608"/>
    <lineage>
        <taxon>Eukaryota</taxon>
        <taxon>Viridiplantae</taxon>
        <taxon>Chlorophyta</taxon>
        <taxon>Mamiellophyceae</taxon>
        <taxon>Mamiellales</taxon>
        <taxon>Mamiellaceae</taxon>
        <taxon>Micromonas</taxon>
    </lineage>
</organism>
<evidence type="ECO:0000256" key="1">
    <source>
        <dbReference type="SAM" id="MobiDB-lite"/>
    </source>
</evidence>
<gene>
    <name evidence="2" type="ORF">MICPUCDRAFT_62826</name>
</gene>
<dbReference type="RefSeq" id="XP_003061636.1">
    <property type="nucleotide sequence ID" value="XM_003061590.1"/>
</dbReference>
<proteinExistence type="predicted"/>
<feature type="region of interest" description="Disordered" evidence="1">
    <location>
        <begin position="36"/>
        <end position="120"/>
    </location>
</feature>
<dbReference type="GeneID" id="9687075"/>
<evidence type="ECO:0000313" key="2">
    <source>
        <dbReference type="EMBL" id="EEH54266.1"/>
    </source>
</evidence>
<keyword evidence="3" id="KW-1185">Reference proteome</keyword>
<dbReference type="Proteomes" id="UP000001876">
    <property type="component" value="Unassembled WGS sequence"/>
</dbReference>
<reference evidence="2 3" key="1">
    <citation type="journal article" date="2009" name="Science">
        <title>Green evolution and dynamic adaptations revealed by genomes of the marine picoeukaryotes Micromonas.</title>
        <authorList>
            <person name="Worden A.Z."/>
            <person name="Lee J.H."/>
            <person name="Mock T."/>
            <person name="Rouze P."/>
            <person name="Simmons M.P."/>
            <person name="Aerts A.L."/>
            <person name="Allen A.E."/>
            <person name="Cuvelier M.L."/>
            <person name="Derelle E."/>
            <person name="Everett M.V."/>
            <person name="Foulon E."/>
            <person name="Grimwood J."/>
            <person name="Gundlach H."/>
            <person name="Henrissat B."/>
            <person name="Napoli C."/>
            <person name="McDonald S.M."/>
            <person name="Parker M.S."/>
            <person name="Rombauts S."/>
            <person name="Salamov A."/>
            <person name="Von Dassow P."/>
            <person name="Badger J.H."/>
            <person name="Coutinho P.M."/>
            <person name="Demir E."/>
            <person name="Dubchak I."/>
            <person name="Gentemann C."/>
            <person name="Eikrem W."/>
            <person name="Gready J.E."/>
            <person name="John U."/>
            <person name="Lanier W."/>
            <person name="Lindquist E.A."/>
            <person name="Lucas S."/>
            <person name="Mayer K.F."/>
            <person name="Moreau H."/>
            <person name="Not F."/>
            <person name="Otillar R."/>
            <person name="Panaud O."/>
            <person name="Pangilinan J."/>
            <person name="Paulsen I."/>
            <person name="Piegu B."/>
            <person name="Poliakov A."/>
            <person name="Robbens S."/>
            <person name="Schmutz J."/>
            <person name="Toulza E."/>
            <person name="Wyss T."/>
            <person name="Zelensky A."/>
            <person name="Zhou K."/>
            <person name="Armbrust E.V."/>
            <person name="Bhattacharya D."/>
            <person name="Goodenough U.W."/>
            <person name="Van de Peer Y."/>
            <person name="Grigoriev I.V."/>
        </authorList>
    </citation>
    <scope>NUCLEOTIDE SEQUENCE [LARGE SCALE GENOMIC DNA]</scope>
    <source>
        <strain evidence="2 3">CCMP1545</strain>
    </source>
</reference>